<dbReference type="GeneID" id="26660764"/>
<evidence type="ECO:0000256" key="1">
    <source>
        <dbReference type="SAM" id="MobiDB-lite"/>
    </source>
</evidence>
<dbReference type="Proteomes" id="UP000066737">
    <property type="component" value="Plasmid pSTJ002"/>
</dbReference>
<dbReference type="InterPro" id="IPR036388">
    <property type="entry name" value="WH-like_DNA-bd_sf"/>
</dbReference>
<accession>A0A0U5H7V5</accession>
<feature type="region of interest" description="Disordered" evidence="1">
    <location>
        <begin position="63"/>
        <end position="85"/>
    </location>
</feature>
<feature type="compositionally biased region" description="Acidic residues" evidence="1">
    <location>
        <begin position="9"/>
        <end position="23"/>
    </location>
</feature>
<proteinExistence type="predicted"/>
<dbReference type="Pfam" id="PF24033">
    <property type="entry name" value="DUF7342"/>
    <property type="match status" value="1"/>
</dbReference>
<organism evidence="2 3">
    <name type="scientific">Halobacterium hubeiense</name>
    <dbReference type="NCBI Taxonomy" id="1407499"/>
    <lineage>
        <taxon>Archaea</taxon>
        <taxon>Methanobacteriati</taxon>
        <taxon>Methanobacteriota</taxon>
        <taxon>Stenosarchaea group</taxon>
        <taxon>Halobacteria</taxon>
        <taxon>Halobacteriales</taxon>
        <taxon>Halobacteriaceae</taxon>
        <taxon>Halobacterium</taxon>
    </lineage>
</organism>
<feature type="region of interest" description="Disordered" evidence="1">
    <location>
        <begin position="1"/>
        <end position="24"/>
    </location>
</feature>
<dbReference type="InterPro" id="IPR036390">
    <property type="entry name" value="WH_DNA-bd_sf"/>
</dbReference>
<dbReference type="KEGG" id="hhb:Hhub_5144"/>
<geneLocation type="plasmid" evidence="3">
    <name>pSTJ002</name>
</geneLocation>
<reference evidence="3" key="1">
    <citation type="journal article" date="2016" name="Environ. Microbiol.">
        <title>The complete genome of a viable archaeum isolated from 123-million-year-old rock salt.</title>
        <authorList>
            <person name="Jaakkola S.T."/>
            <person name="Pfeiffer F."/>
            <person name="Ravantti J.J."/>
            <person name="Guo Q."/>
            <person name="Liu Y."/>
            <person name="Chen X."/>
            <person name="Ma H."/>
            <person name="Yang C."/>
            <person name="Oksanen H.M."/>
            <person name="Bamford D.H."/>
        </authorList>
    </citation>
    <scope>NUCLEOTIDE SEQUENCE</scope>
    <source>
        <strain evidence="3">JI20-1</strain>
        <plasmid evidence="3">Plasmid pSTJ002</plasmid>
    </source>
</reference>
<dbReference type="RefSeq" id="WP_059059025.1">
    <property type="nucleotide sequence ID" value="NZ_LN831304.1"/>
</dbReference>
<dbReference type="SUPFAM" id="SSF46785">
    <property type="entry name" value="Winged helix' DNA-binding domain"/>
    <property type="match status" value="1"/>
</dbReference>
<name>A0A0U5H7V5_9EURY</name>
<keyword evidence="3" id="KW-1185">Reference proteome</keyword>
<protein>
    <submittedName>
        <fullName evidence="2">HTH domain protein</fullName>
    </submittedName>
</protein>
<dbReference type="EMBL" id="LN831304">
    <property type="protein sequence ID" value="CQH64681.1"/>
    <property type="molecule type" value="Genomic_DNA"/>
</dbReference>
<dbReference type="InterPro" id="IPR055766">
    <property type="entry name" value="DUF7342"/>
</dbReference>
<evidence type="ECO:0000313" key="3">
    <source>
        <dbReference type="Proteomes" id="UP000066737"/>
    </source>
</evidence>
<evidence type="ECO:0000313" key="2">
    <source>
        <dbReference type="EMBL" id="CQH64681.1"/>
    </source>
</evidence>
<dbReference type="AlphaFoldDB" id="A0A0U5H7V5"/>
<dbReference type="OrthoDB" id="240032at2157"/>
<dbReference type="Gene3D" id="1.10.10.10">
    <property type="entry name" value="Winged helix-like DNA-binding domain superfamily/Winged helix DNA-binding domain"/>
    <property type="match status" value="1"/>
</dbReference>
<gene>
    <name evidence="2" type="ORF">HHUB_5144</name>
</gene>
<sequence>MNDRSPPEEFADVNEAVGEEWEAETTPYERIRHVVAHTYSPVSADAVADDARTAPKTARKHLNTLADEGFVETTPGEQGGTLYRRSPESLVVEQAADILEHVSTDELVTRIQEMREQLTEYRSEFGVDSPEELAVNQTNQALSETGPPQDEIDPETIREWKTLRRNLAFANAALSIGNAEQFVDSDRRSTDDSVPA</sequence>